<sequence>MNRNEIIQRLDLVSPDSEEAIELESMLIFDELGWEIIYAEHELEDDPTLLGRTEQTEILLTRYLDYSLKQLNPTLDDMVLNQAVDILRADRSALSLVEANREV</sequence>
<proteinExistence type="predicted"/>
<evidence type="ECO:0000313" key="2">
    <source>
        <dbReference type="Proteomes" id="UP000094056"/>
    </source>
</evidence>
<dbReference type="EMBL" id="MAYW01000320">
    <property type="protein sequence ID" value="ODS29955.1"/>
    <property type="molecule type" value="Genomic_DNA"/>
</dbReference>
<dbReference type="AlphaFoldDB" id="A0A1E3X2V5"/>
<reference evidence="1 2" key="1">
    <citation type="submission" date="2016-07" db="EMBL/GenBank/DDBJ databases">
        <title>Draft genome of Scalindua rubra, obtained from a brine-seawater interface in the Red Sea, sheds light on salt adaptation in anammox bacteria.</title>
        <authorList>
            <person name="Speth D.R."/>
            <person name="Lagkouvardos I."/>
            <person name="Wang Y."/>
            <person name="Qian P.-Y."/>
            <person name="Dutilh B.E."/>
            <person name="Jetten M.S."/>
        </authorList>
    </citation>
    <scope>NUCLEOTIDE SEQUENCE [LARGE SCALE GENOMIC DNA]</scope>
    <source>
        <strain evidence="1">BSI-1</strain>
    </source>
</reference>
<gene>
    <name evidence="1" type="ORF">SCARUB_04943</name>
</gene>
<name>A0A1E3X2V5_9BACT</name>
<comment type="caution">
    <text evidence="1">The sequence shown here is derived from an EMBL/GenBank/DDBJ whole genome shotgun (WGS) entry which is preliminary data.</text>
</comment>
<protein>
    <submittedName>
        <fullName evidence="1">Uncharacterized protein</fullName>
    </submittedName>
</protein>
<evidence type="ECO:0000313" key="1">
    <source>
        <dbReference type="EMBL" id="ODS29955.1"/>
    </source>
</evidence>
<accession>A0A1E3X2V5</accession>
<dbReference type="Proteomes" id="UP000094056">
    <property type="component" value="Unassembled WGS sequence"/>
</dbReference>
<organism evidence="1 2">
    <name type="scientific">Candidatus Scalindua rubra</name>
    <dbReference type="NCBI Taxonomy" id="1872076"/>
    <lineage>
        <taxon>Bacteria</taxon>
        <taxon>Pseudomonadati</taxon>
        <taxon>Planctomycetota</taxon>
        <taxon>Candidatus Brocadiia</taxon>
        <taxon>Candidatus Brocadiales</taxon>
        <taxon>Candidatus Scalinduaceae</taxon>
        <taxon>Candidatus Scalindua</taxon>
    </lineage>
</organism>
<feature type="non-terminal residue" evidence="1">
    <location>
        <position position="103"/>
    </location>
</feature>